<dbReference type="RefSeq" id="WP_020917126.1">
    <property type="nucleotide sequence ID" value="NC_021900.1"/>
</dbReference>
<protein>
    <recommendedName>
        <fullName evidence="3">Phage protein</fullName>
    </recommendedName>
</protein>
<name>A0AB33AMP4_9STRE</name>
<keyword evidence="2" id="KW-1185">Reference proteome</keyword>
<sequence length="74" mass="8407">MAKYKAAKNLFFKSLNKSVMVDETIELDKEYADHVNADLAKTFPDVEKVLVPLEEETAVEPKKARHGKKAKTEE</sequence>
<reference evidence="1 2" key="1">
    <citation type="journal article" date="2013" name="BMC Microbiol.">
        <title>Dynamics of fecal microbial communities in children with diarrhea of unknown etiology and genomic analysis of associated Streptococcus lutetiensis.</title>
        <authorList>
            <person name="Jin D."/>
            <person name="Chen C."/>
            <person name="Li L."/>
            <person name="Lu S."/>
            <person name="Li Z."/>
            <person name="Zhou Z."/>
            <person name="Jing H."/>
            <person name="Xu Y."/>
            <person name="Du P."/>
            <person name="Wang H."/>
            <person name="Xiong Y."/>
            <person name="Zheng H."/>
            <person name="Bai X."/>
            <person name="Sun H."/>
            <person name="Wang L."/>
            <person name="Ye C."/>
            <person name="Gottschalk M."/>
            <person name="Xu J."/>
        </authorList>
    </citation>
    <scope>NUCLEOTIDE SEQUENCE [LARGE SCALE GENOMIC DNA]</scope>
    <source>
        <strain evidence="1 2">033</strain>
    </source>
</reference>
<dbReference type="Proteomes" id="UP000015268">
    <property type="component" value="Chromosome"/>
</dbReference>
<proteinExistence type="predicted"/>
<dbReference type="AlphaFoldDB" id="A0AB33AMP4"/>
<evidence type="ECO:0000313" key="1">
    <source>
        <dbReference type="EMBL" id="AGS05878.1"/>
    </source>
</evidence>
<gene>
    <name evidence="1" type="ORF">KE3_1403</name>
</gene>
<dbReference type="KEGG" id="slu:KE3_1403"/>
<accession>A0AB33AMP4</accession>
<organism evidence="1 2">
    <name type="scientific">Streptococcus lutetiensis 033</name>
    <dbReference type="NCBI Taxonomy" id="1076934"/>
    <lineage>
        <taxon>Bacteria</taxon>
        <taxon>Bacillati</taxon>
        <taxon>Bacillota</taxon>
        <taxon>Bacilli</taxon>
        <taxon>Lactobacillales</taxon>
        <taxon>Streptococcaceae</taxon>
        <taxon>Streptococcus</taxon>
    </lineage>
</organism>
<dbReference type="EMBL" id="CP003025">
    <property type="protein sequence ID" value="AGS05878.1"/>
    <property type="molecule type" value="Genomic_DNA"/>
</dbReference>
<evidence type="ECO:0008006" key="3">
    <source>
        <dbReference type="Google" id="ProtNLM"/>
    </source>
</evidence>
<evidence type="ECO:0000313" key="2">
    <source>
        <dbReference type="Proteomes" id="UP000015268"/>
    </source>
</evidence>